<dbReference type="PANTHER" id="PTHR21310">
    <property type="entry name" value="AMINOGLYCOSIDE PHOSPHOTRANSFERASE-RELATED-RELATED"/>
    <property type="match status" value="1"/>
</dbReference>
<dbReference type="CDD" id="cd05150">
    <property type="entry name" value="APH"/>
    <property type="match status" value="1"/>
</dbReference>
<comment type="caution">
    <text evidence="11">The sequence shown here is derived from an EMBL/GenBank/DDBJ whole genome shotgun (WGS) entry which is preliminary data.</text>
</comment>
<gene>
    <name evidence="11" type="ORF">RQP53_19340</name>
</gene>
<evidence type="ECO:0000313" key="12">
    <source>
        <dbReference type="Proteomes" id="UP001246372"/>
    </source>
</evidence>
<comment type="catalytic activity">
    <reaction evidence="9">
        <text>kanamycin A + ATP = kanamycin 3'-phosphate + ADP + H(+)</text>
        <dbReference type="Rhea" id="RHEA:24256"/>
        <dbReference type="ChEBI" id="CHEBI:15378"/>
        <dbReference type="ChEBI" id="CHEBI:30616"/>
        <dbReference type="ChEBI" id="CHEBI:57909"/>
        <dbReference type="ChEBI" id="CHEBI:58214"/>
        <dbReference type="ChEBI" id="CHEBI:456216"/>
        <dbReference type="EC" id="2.7.1.95"/>
    </reaction>
</comment>
<keyword evidence="6" id="KW-0418">Kinase</keyword>
<keyword evidence="5" id="KW-0547">Nucleotide-binding</keyword>
<evidence type="ECO:0000256" key="4">
    <source>
        <dbReference type="ARBA" id="ARBA00022679"/>
    </source>
</evidence>
<dbReference type="Pfam" id="PF01636">
    <property type="entry name" value="APH"/>
    <property type="match status" value="1"/>
</dbReference>
<evidence type="ECO:0000256" key="3">
    <source>
        <dbReference type="ARBA" id="ARBA00017903"/>
    </source>
</evidence>
<evidence type="ECO:0000313" key="11">
    <source>
        <dbReference type="EMBL" id="MDT9001442.1"/>
    </source>
</evidence>
<keyword evidence="12" id="KW-1185">Reference proteome</keyword>
<dbReference type="Proteomes" id="UP001246372">
    <property type="component" value="Unassembled WGS sequence"/>
</dbReference>
<evidence type="ECO:0000256" key="9">
    <source>
        <dbReference type="ARBA" id="ARBA00048925"/>
    </source>
</evidence>
<keyword evidence="8" id="KW-0046">Antibiotic resistance</keyword>
<dbReference type="RefSeq" id="WP_315652327.1">
    <property type="nucleotide sequence ID" value="NZ_JAVXZY010000009.1"/>
</dbReference>
<evidence type="ECO:0000256" key="1">
    <source>
        <dbReference type="ARBA" id="ARBA00006219"/>
    </source>
</evidence>
<comment type="similarity">
    <text evidence="1">Belongs to the aminoglycoside phosphotransferase family.</text>
</comment>
<dbReference type="InterPro" id="IPR024165">
    <property type="entry name" value="Kan/Strep_kinase"/>
</dbReference>
<organism evidence="11 12">
    <name type="scientific">Roseateles aquae</name>
    <dbReference type="NCBI Taxonomy" id="3077235"/>
    <lineage>
        <taxon>Bacteria</taxon>
        <taxon>Pseudomonadati</taxon>
        <taxon>Pseudomonadota</taxon>
        <taxon>Betaproteobacteria</taxon>
        <taxon>Burkholderiales</taxon>
        <taxon>Sphaerotilaceae</taxon>
        <taxon>Roseateles</taxon>
    </lineage>
</organism>
<feature type="domain" description="Aminoglycoside phosphotransferase" evidence="10">
    <location>
        <begin position="58"/>
        <end position="303"/>
    </location>
</feature>
<evidence type="ECO:0000259" key="10">
    <source>
        <dbReference type="Pfam" id="PF01636"/>
    </source>
</evidence>
<reference evidence="11" key="1">
    <citation type="submission" date="2023-09" db="EMBL/GenBank/DDBJ databases">
        <title>Paucibacter sp. APW11 Genome sequencing and assembly.</title>
        <authorList>
            <person name="Kim I."/>
        </authorList>
    </citation>
    <scope>NUCLEOTIDE SEQUENCE</scope>
    <source>
        <strain evidence="11">APW11</strain>
    </source>
</reference>
<evidence type="ECO:0000256" key="2">
    <source>
        <dbReference type="ARBA" id="ARBA00012193"/>
    </source>
</evidence>
<evidence type="ECO:0000256" key="6">
    <source>
        <dbReference type="ARBA" id="ARBA00022777"/>
    </source>
</evidence>
<keyword evidence="7" id="KW-0067">ATP-binding</keyword>
<keyword evidence="4" id="KW-0808">Transferase</keyword>
<dbReference type="PANTHER" id="PTHR21310:SF41">
    <property type="entry name" value="3'-PHOSPHOTRANSFERASE, PUTATIVE-RELATED"/>
    <property type="match status" value="1"/>
</dbReference>
<sequence>MVFLDYAMRVPKLVRRSYAPPMHPTPCREVRASAPPLSPSLQALLKDSHWMRNTVGEAGAEVYRIRQADGRECYLKYSSGDEDVATALFEEAARMGWLRRHAAPLRPVLPALQHFEQTSATQAWLLSTAMPGRTAYQWLEDELSAEQQRTLVQSIAQQLRVLHQLPALACPFNAGADLRLALAGQRLAAGLVDAEDFDEAREGWTPEDVWQRLQALRPTLLSPEGCEHADEGLVLTHGDYSLDNLLLDEQGHITGLIDLGRLGLADRYQDLAILWNCLAEFGPGLQELMWASYGIASPDSARLEFHLCLDEMF</sequence>
<dbReference type="Gene3D" id="3.90.1200.10">
    <property type="match status" value="1"/>
</dbReference>
<proteinExistence type="inferred from homology"/>
<evidence type="ECO:0000256" key="8">
    <source>
        <dbReference type="ARBA" id="ARBA00023251"/>
    </source>
</evidence>
<dbReference type="InterPro" id="IPR002575">
    <property type="entry name" value="Aminoglycoside_PTrfase"/>
</dbReference>
<dbReference type="EMBL" id="JAVXZY010000009">
    <property type="protein sequence ID" value="MDT9001442.1"/>
    <property type="molecule type" value="Genomic_DNA"/>
</dbReference>
<dbReference type="PIRSF" id="PIRSF000706">
    <property type="entry name" value="Kanamycin_kin"/>
    <property type="match status" value="1"/>
</dbReference>
<evidence type="ECO:0000256" key="5">
    <source>
        <dbReference type="ARBA" id="ARBA00022741"/>
    </source>
</evidence>
<accession>A0ABU3PFR8</accession>
<evidence type="ECO:0000256" key="7">
    <source>
        <dbReference type="ARBA" id="ARBA00022840"/>
    </source>
</evidence>
<dbReference type="EC" id="2.7.1.95" evidence="2"/>
<dbReference type="NCBIfam" id="NF033068">
    <property type="entry name" value="APH_3p"/>
    <property type="match status" value="1"/>
</dbReference>
<dbReference type="SUPFAM" id="SSF56112">
    <property type="entry name" value="Protein kinase-like (PK-like)"/>
    <property type="match status" value="1"/>
</dbReference>
<protein>
    <recommendedName>
        <fullName evidence="3">Aminoglycoside 3'-phosphotransferase</fullName>
        <ecNumber evidence="2">2.7.1.95</ecNumber>
    </recommendedName>
</protein>
<dbReference type="InterPro" id="IPR051678">
    <property type="entry name" value="AGP_Transferase"/>
</dbReference>
<dbReference type="Gene3D" id="3.30.200.20">
    <property type="entry name" value="Phosphorylase Kinase, domain 1"/>
    <property type="match status" value="1"/>
</dbReference>
<dbReference type="InterPro" id="IPR011009">
    <property type="entry name" value="Kinase-like_dom_sf"/>
</dbReference>
<name>A0ABU3PFR8_9BURK</name>